<dbReference type="AlphaFoldDB" id="A0A0S3SRE6"/>
<evidence type="ECO:0000313" key="2">
    <source>
        <dbReference type="Proteomes" id="UP000291084"/>
    </source>
</evidence>
<protein>
    <submittedName>
        <fullName evidence="1">Uncharacterized protein</fullName>
    </submittedName>
</protein>
<sequence>MLVKKSLGAYMLQDLRVRPHFLVNDLCTDELVLEVAPINHPFHSVVIAVHLVSTIVITVGVPESPNGFNDGVNIIHHFLSQHF</sequence>
<dbReference type="EMBL" id="AP015041">
    <property type="protein sequence ID" value="BAT95411.1"/>
    <property type="molecule type" value="Genomic_DNA"/>
</dbReference>
<evidence type="ECO:0000313" key="1">
    <source>
        <dbReference type="EMBL" id="BAT95411.1"/>
    </source>
</evidence>
<keyword evidence="2" id="KW-1185">Reference proteome</keyword>
<accession>A0A0S3SRE6</accession>
<name>A0A0S3SRE6_PHAAN</name>
<reference evidence="1 2" key="1">
    <citation type="journal article" date="2015" name="Sci. Rep.">
        <title>The power of single molecule real-time sequencing technology in the de novo assembly of a eukaryotic genome.</title>
        <authorList>
            <person name="Sakai H."/>
            <person name="Naito K."/>
            <person name="Ogiso-Tanaka E."/>
            <person name="Takahashi Y."/>
            <person name="Iseki K."/>
            <person name="Muto C."/>
            <person name="Satou K."/>
            <person name="Teruya K."/>
            <person name="Shiroma A."/>
            <person name="Shimoji M."/>
            <person name="Hirano T."/>
            <person name="Itoh T."/>
            <person name="Kaga A."/>
            <person name="Tomooka N."/>
        </authorList>
    </citation>
    <scope>NUCLEOTIDE SEQUENCE [LARGE SCALE GENOMIC DNA]</scope>
    <source>
        <strain evidence="2">cv. Shumari</strain>
    </source>
</reference>
<dbReference type="Proteomes" id="UP000291084">
    <property type="component" value="Chromosome 8"/>
</dbReference>
<proteinExistence type="predicted"/>
<gene>
    <name evidence="1" type="primary">Vigan.08G212600</name>
    <name evidence="1" type="ORF">VIGAN_08212600</name>
</gene>
<organism evidence="1 2">
    <name type="scientific">Vigna angularis var. angularis</name>
    <dbReference type="NCBI Taxonomy" id="157739"/>
    <lineage>
        <taxon>Eukaryota</taxon>
        <taxon>Viridiplantae</taxon>
        <taxon>Streptophyta</taxon>
        <taxon>Embryophyta</taxon>
        <taxon>Tracheophyta</taxon>
        <taxon>Spermatophyta</taxon>
        <taxon>Magnoliopsida</taxon>
        <taxon>eudicotyledons</taxon>
        <taxon>Gunneridae</taxon>
        <taxon>Pentapetalae</taxon>
        <taxon>rosids</taxon>
        <taxon>fabids</taxon>
        <taxon>Fabales</taxon>
        <taxon>Fabaceae</taxon>
        <taxon>Papilionoideae</taxon>
        <taxon>50 kb inversion clade</taxon>
        <taxon>NPAAA clade</taxon>
        <taxon>indigoferoid/millettioid clade</taxon>
        <taxon>Phaseoleae</taxon>
        <taxon>Vigna</taxon>
    </lineage>
</organism>